<dbReference type="Pfam" id="PF21983">
    <property type="entry name" value="NikA-like"/>
    <property type="match status" value="1"/>
</dbReference>
<dbReference type="AlphaFoldDB" id="A0A0Z8HRX0"/>
<dbReference type="Proteomes" id="UP000073388">
    <property type="component" value="Unassembled WGS sequence"/>
</dbReference>
<evidence type="ECO:0000313" key="3">
    <source>
        <dbReference type="EMBL" id="MDG4517404.1"/>
    </source>
</evidence>
<dbReference type="EMBL" id="FIGJ01000034">
    <property type="protein sequence ID" value="CYV06160.1"/>
    <property type="molecule type" value="Genomic_DNA"/>
</dbReference>
<evidence type="ECO:0000313" key="2">
    <source>
        <dbReference type="EMBL" id="CYW23930.1"/>
    </source>
</evidence>
<organism evidence="3 6">
    <name type="scientific">Streptococcus suis</name>
    <dbReference type="NCBI Taxonomy" id="1307"/>
    <lineage>
        <taxon>Bacteria</taxon>
        <taxon>Bacillati</taxon>
        <taxon>Bacillota</taxon>
        <taxon>Bacilli</taxon>
        <taxon>Lactobacillales</taxon>
        <taxon>Streptococcaceae</taxon>
        <taxon>Streptococcus</taxon>
    </lineage>
</organism>
<dbReference type="EMBL" id="FIIX01000045">
    <property type="protein sequence ID" value="CYW23930.1"/>
    <property type="molecule type" value="Genomic_DNA"/>
</dbReference>
<evidence type="ECO:0000313" key="1">
    <source>
        <dbReference type="EMBL" id="CYV06160.1"/>
    </source>
</evidence>
<dbReference type="Proteomes" id="UP001152877">
    <property type="component" value="Unassembled WGS sequence"/>
</dbReference>
<gene>
    <name evidence="1" type="ORF">ERS132394_02169</name>
    <name evidence="2" type="ORF">ERS132461_01711</name>
    <name evidence="3" type="ORF">NOL11_10615</name>
</gene>
<protein>
    <submittedName>
        <fullName evidence="3">Uncharacterized protein</fullName>
    </submittedName>
</protein>
<name>A0A0Z8HRX0_STRSU</name>
<dbReference type="Proteomes" id="UP000072618">
    <property type="component" value="Unassembled WGS sequence"/>
</dbReference>
<dbReference type="EMBL" id="JANFMI010000056">
    <property type="protein sequence ID" value="MDG4517404.1"/>
    <property type="molecule type" value="Genomic_DNA"/>
</dbReference>
<accession>A0A0Z8HRX0</accession>
<evidence type="ECO:0000313" key="4">
    <source>
        <dbReference type="Proteomes" id="UP000072618"/>
    </source>
</evidence>
<reference evidence="3" key="2">
    <citation type="submission" date="2022-07" db="EMBL/GenBank/DDBJ databases">
        <title>Whole Genome Sequencing of Streptococcus suis.</title>
        <authorList>
            <person name="Dai X."/>
            <person name="Huang J."/>
            <person name="Wang L."/>
        </authorList>
    </citation>
    <scope>NUCLEOTIDE SEQUENCE</scope>
    <source>
        <strain evidence="3">HDJ11</strain>
    </source>
</reference>
<dbReference type="InterPro" id="IPR053842">
    <property type="entry name" value="NikA-like"/>
</dbReference>
<proteinExistence type="predicted"/>
<evidence type="ECO:0000313" key="6">
    <source>
        <dbReference type="Proteomes" id="UP001152877"/>
    </source>
</evidence>
<dbReference type="RefSeq" id="WP_162840682.1">
    <property type="nucleotide sequence ID" value="NZ_CEEO01000008.1"/>
</dbReference>
<sequence>MQEPKRPRGRPPTGRKRNIKMSFFVTEEERQEIKEKAISQEKSVADYLIDLVKKN</sequence>
<evidence type="ECO:0000313" key="5">
    <source>
        <dbReference type="Proteomes" id="UP000073388"/>
    </source>
</evidence>
<reference evidence="4 5" key="1">
    <citation type="submission" date="2016-02" db="EMBL/GenBank/DDBJ databases">
        <authorList>
            <consortium name="Pathogen Informatics"/>
        </authorList>
    </citation>
    <scope>NUCLEOTIDE SEQUENCE [LARGE SCALE GENOMIC DNA]</scope>
    <source>
        <strain evidence="1 4">LSS32</strain>
        <strain evidence="2 5">LSS99</strain>
    </source>
</reference>